<feature type="non-terminal residue" evidence="2">
    <location>
        <position position="1"/>
    </location>
</feature>
<gene>
    <name evidence="2" type="ORF">MNBD_ACTINO01-503</name>
</gene>
<accession>A0A3B0SRY2</accession>
<sequence length="300" mass="31214">FNLDLIPDLDTIDVGGRSWTTIDFEPYLPFRDELALRVTTTSGFIIPVLVRTDEHGEAVWNGTALSENWEFPVAAPGGLEPFIAVMSGGKNDVVVSVDIVTEDGTMLDARTITLESSVPATIPLGDLAGPPYGVRVRSTAPISATVVAVVPEFVPGPEEEVGGEGGVPDTTTTIPGESGGTDTTVPVEEDFVRGLAGTTGSATADTSWIIPLDTLPGSETTLWLMNTGDNAALVEILPLGESEFLTEEAVEVPPGSVLGIPVDVGVGTYGYQVSSSEPITAAWEIVGDRGVALIAGIHAE</sequence>
<proteinExistence type="predicted"/>
<evidence type="ECO:0000313" key="2">
    <source>
        <dbReference type="EMBL" id="VAW03289.1"/>
    </source>
</evidence>
<dbReference type="InterPro" id="IPR043777">
    <property type="entry name" value="DUF5719"/>
</dbReference>
<name>A0A3B0SRY2_9ZZZZ</name>
<dbReference type="Pfam" id="PF18986">
    <property type="entry name" value="DUF5719"/>
    <property type="match status" value="1"/>
</dbReference>
<dbReference type="AlphaFoldDB" id="A0A3B0SRY2"/>
<protein>
    <submittedName>
        <fullName evidence="2">Uncharacterized protein</fullName>
    </submittedName>
</protein>
<reference evidence="2" key="1">
    <citation type="submission" date="2018-06" db="EMBL/GenBank/DDBJ databases">
        <authorList>
            <person name="Zhirakovskaya E."/>
        </authorList>
    </citation>
    <scope>NUCLEOTIDE SEQUENCE</scope>
</reference>
<evidence type="ECO:0000256" key="1">
    <source>
        <dbReference type="SAM" id="MobiDB-lite"/>
    </source>
</evidence>
<organism evidence="2">
    <name type="scientific">hydrothermal vent metagenome</name>
    <dbReference type="NCBI Taxonomy" id="652676"/>
    <lineage>
        <taxon>unclassified sequences</taxon>
        <taxon>metagenomes</taxon>
        <taxon>ecological metagenomes</taxon>
    </lineage>
</organism>
<dbReference type="EMBL" id="UOEI01000361">
    <property type="protein sequence ID" value="VAW03289.1"/>
    <property type="molecule type" value="Genomic_DNA"/>
</dbReference>
<feature type="region of interest" description="Disordered" evidence="1">
    <location>
        <begin position="157"/>
        <end position="183"/>
    </location>
</feature>